<keyword evidence="2" id="KW-0489">Methyltransferase</keyword>
<dbReference type="PANTHER" id="PTHR43667:SF2">
    <property type="entry name" value="FATTY ACID C-METHYL TRANSFERASE"/>
    <property type="match status" value="1"/>
</dbReference>
<protein>
    <submittedName>
        <fullName evidence="2">Putative methyltransferase</fullName>
    </submittedName>
</protein>
<dbReference type="CDD" id="cd02440">
    <property type="entry name" value="AdoMet_MTases"/>
    <property type="match status" value="1"/>
</dbReference>
<dbReference type="PANTHER" id="PTHR43667">
    <property type="entry name" value="CYCLOPROPANE-FATTY-ACYL-PHOSPHOLIPID SYNTHASE"/>
    <property type="match status" value="1"/>
</dbReference>
<dbReference type="InterPro" id="IPR050723">
    <property type="entry name" value="CFA/CMAS"/>
</dbReference>
<dbReference type="GO" id="GO:0008168">
    <property type="term" value="F:methyltransferase activity"/>
    <property type="evidence" value="ECO:0007669"/>
    <property type="project" value="UniProtKB-KW"/>
</dbReference>
<dbReference type="GO" id="GO:0032259">
    <property type="term" value="P:methylation"/>
    <property type="evidence" value="ECO:0007669"/>
    <property type="project" value="UniProtKB-KW"/>
</dbReference>
<dbReference type="RefSeq" id="WP_098037772.1">
    <property type="nucleotide sequence ID" value="NZ_CWGJ01000010.1"/>
</dbReference>
<dbReference type="Pfam" id="PF13649">
    <property type="entry name" value="Methyltransf_25"/>
    <property type="match status" value="1"/>
</dbReference>
<sequence length="195" mass="22097">MSIDKINAEFYNNNEEAFDKIPFDPLLPEILKRHFLGRRVLEIGSGGGALALWLKENCNCSLVLCEPAEKLALKARSKGLDVHTSSIQNFQSDEKFDSALAISSLIHVPKEELPAVIHKIHGLLEDKGLFVVSFIEGTGDGFEDPTKAGRDRYFALYTEAELAPLFSPHFNELETHRIFNKKMNRHFLLKVFKRN</sequence>
<keyword evidence="2" id="KW-0808">Transferase</keyword>
<accession>A0A0H5DPI5</accession>
<gene>
    <name evidence="2" type="ORF">ELAC_0553</name>
</gene>
<dbReference type="AlphaFoldDB" id="A0A0H5DPI5"/>
<dbReference type="InterPro" id="IPR029063">
    <property type="entry name" value="SAM-dependent_MTases_sf"/>
</dbReference>
<dbReference type="Proteomes" id="UP000220251">
    <property type="component" value="Unassembled WGS sequence"/>
</dbReference>
<keyword evidence="3" id="KW-1185">Reference proteome</keyword>
<dbReference type="EMBL" id="CWGJ01000010">
    <property type="protein sequence ID" value="CRX37908.1"/>
    <property type="molecule type" value="Genomic_DNA"/>
</dbReference>
<dbReference type="SUPFAM" id="SSF53335">
    <property type="entry name" value="S-adenosyl-L-methionine-dependent methyltransferases"/>
    <property type="match status" value="1"/>
</dbReference>
<evidence type="ECO:0000313" key="2">
    <source>
        <dbReference type="EMBL" id="CRX37908.1"/>
    </source>
</evidence>
<evidence type="ECO:0000259" key="1">
    <source>
        <dbReference type="Pfam" id="PF13649"/>
    </source>
</evidence>
<name>A0A0H5DPI5_9BACT</name>
<reference evidence="3" key="1">
    <citation type="submission" date="2015-06" db="EMBL/GenBank/DDBJ databases">
        <authorList>
            <person name="Bertelli C."/>
        </authorList>
    </citation>
    <scope>NUCLEOTIDE SEQUENCE [LARGE SCALE GENOMIC DNA]</scope>
    <source>
        <strain evidence="3">CRIB-30</strain>
    </source>
</reference>
<dbReference type="InterPro" id="IPR041698">
    <property type="entry name" value="Methyltransf_25"/>
</dbReference>
<organism evidence="2 3">
    <name type="scientific">Estrella lausannensis</name>
    <dbReference type="NCBI Taxonomy" id="483423"/>
    <lineage>
        <taxon>Bacteria</taxon>
        <taxon>Pseudomonadati</taxon>
        <taxon>Chlamydiota</taxon>
        <taxon>Chlamydiia</taxon>
        <taxon>Parachlamydiales</taxon>
        <taxon>Candidatus Criblamydiaceae</taxon>
        <taxon>Estrella</taxon>
    </lineage>
</organism>
<feature type="domain" description="Methyltransferase" evidence="1">
    <location>
        <begin position="40"/>
        <end position="128"/>
    </location>
</feature>
<dbReference type="Gene3D" id="3.40.50.150">
    <property type="entry name" value="Vaccinia Virus protein VP39"/>
    <property type="match status" value="1"/>
</dbReference>
<proteinExistence type="predicted"/>
<dbReference type="OrthoDB" id="9804312at2"/>
<evidence type="ECO:0000313" key="3">
    <source>
        <dbReference type="Proteomes" id="UP000220251"/>
    </source>
</evidence>